<dbReference type="eggNOG" id="COG1216">
    <property type="taxonomic scope" value="Bacteria"/>
</dbReference>
<evidence type="ECO:0000313" key="2">
    <source>
        <dbReference type="Proteomes" id="UP000027821"/>
    </source>
</evidence>
<dbReference type="InterPro" id="IPR029465">
    <property type="entry name" value="ATPgrasp_TupA"/>
</dbReference>
<name>A0A074KUQ4_9BACT</name>
<dbReference type="Proteomes" id="UP000027821">
    <property type="component" value="Unassembled WGS sequence"/>
</dbReference>
<sequence length="318" mass="37240">MEKCLVGQTDSVCKVTGMPFNKLIQRFKSKLPCSVMMFIRYRKRFNKFPNLYMPSSYSEKIYCRLFNPLPVFSDLADKLKVRGYVEKMIGKPYLIPIYNVFDELTLKDLEALPNSFVLKANHGAGFNRIVADKKQETTLTLENMVSEANEWLRMDYSKRYNERHYLMIAPKLFAEKALLSENKPPLDYKVHVFNNQDKDPFVFIQLMERNGDMLKHFFYLEDWRPAPFKFVKANVSEIDSVQNLTKPKKLKELVSVAKKLASPFSYLRVDLYLFEDRIYFGEMTVTPGAGSVSLSPTSWDKKLGQMFDWPERCRQNIT</sequence>
<reference evidence="1 2" key="1">
    <citation type="submission" date="2014-04" db="EMBL/GenBank/DDBJ databases">
        <title>Characterization and application of a salt tolerant electro-active bacterium.</title>
        <authorList>
            <person name="Yang L."/>
            <person name="Wei S."/>
            <person name="Tay Q.X.M."/>
        </authorList>
    </citation>
    <scope>NUCLEOTIDE SEQUENCE [LARGE SCALE GENOMIC DNA]</scope>
    <source>
        <strain evidence="1 2">LY1</strain>
    </source>
</reference>
<dbReference type="AlphaFoldDB" id="A0A074KUQ4"/>
<accession>A0A074KUQ4</accession>
<organism evidence="1 2">
    <name type="scientific">Anditalea andensis</name>
    <dbReference type="NCBI Taxonomy" id="1048983"/>
    <lineage>
        <taxon>Bacteria</taxon>
        <taxon>Pseudomonadati</taxon>
        <taxon>Bacteroidota</taxon>
        <taxon>Cytophagia</taxon>
        <taxon>Cytophagales</taxon>
        <taxon>Cytophagaceae</taxon>
        <taxon>Anditalea</taxon>
    </lineage>
</organism>
<comment type="caution">
    <text evidence="1">The sequence shown here is derived from an EMBL/GenBank/DDBJ whole genome shotgun (WGS) entry which is preliminary data.</text>
</comment>
<protein>
    <submittedName>
        <fullName evidence="1">Uncharacterized protein</fullName>
    </submittedName>
</protein>
<dbReference type="STRING" id="1048983.EL17_10750"/>
<dbReference type="Pfam" id="PF14305">
    <property type="entry name" value="ATPgrasp_TupA"/>
    <property type="match status" value="1"/>
</dbReference>
<dbReference type="SUPFAM" id="SSF56059">
    <property type="entry name" value="Glutathione synthetase ATP-binding domain-like"/>
    <property type="match status" value="1"/>
</dbReference>
<gene>
    <name evidence="1" type="ORF">EL17_10750</name>
</gene>
<dbReference type="EMBL" id="JMIH01000019">
    <property type="protein sequence ID" value="KEO73701.1"/>
    <property type="molecule type" value="Genomic_DNA"/>
</dbReference>
<proteinExistence type="predicted"/>
<keyword evidence="2" id="KW-1185">Reference proteome</keyword>
<evidence type="ECO:0000313" key="1">
    <source>
        <dbReference type="EMBL" id="KEO73701.1"/>
    </source>
</evidence>